<evidence type="ECO:0000256" key="11">
    <source>
        <dbReference type="ARBA" id="ARBA00023268"/>
    </source>
</evidence>
<dbReference type="SUPFAM" id="SSF52374">
    <property type="entry name" value="Nucleotidylyl transferase"/>
    <property type="match status" value="1"/>
</dbReference>
<evidence type="ECO:0000256" key="9">
    <source>
        <dbReference type="ARBA" id="ARBA00022827"/>
    </source>
</evidence>
<dbReference type="GO" id="GO:0008531">
    <property type="term" value="F:riboflavin kinase activity"/>
    <property type="evidence" value="ECO:0007669"/>
    <property type="project" value="UniProtKB-UniRule"/>
</dbReference>
<dbReference type="PANTHER" id="PTHR22749">
    <property type="entry name" value="RIBOFLAVIN KINASE/FMN ADENYLYLTRANSFERASE"/>
    <property type="match status" value="1"/>
</dbReference>
<sequence>MMTELINLHYPIKQDIEPMPQVVAMGFFDGIHLGHQAVLQQAKSEADALGIPSAILTYAPHPAVVFQKFDQPMQYLTPLSEKLRLLQEIGIDYMYVMNFTSQLARVKPQAFVDDVLMRLNPVTVVAGFDHLYGPKNSQADMQHLSSYAQNRFNTIVVNKVDHDTEKVGSRQIRHLLNNGHVDEANQQLGRIYETAGLVVHGEARGRELGFPTANIETTIQQLVPGIGIYAVEILVAGYWRYGMASIGRNVTFGAKRPITIEINILDFNEEIYGEFVRVRWHHYLRGEVKFDNVETLIQQLQQDEIVTRTYFKKIKQEMA</sequence>
<dbReference type="Gene3D" id="3.40.50.620">
    <property type="entry name" value="HUPs"/>
    <property type="match status" value="1"/>
</dbReference>
<dbReference type="InterPro" id="IPR015864">
    <property type="entry name" value="FAD_synthase"/>
</dbReference>
<keyword evidence="11" id="KW-0511">Multifunctional enzyme</keyword>
<dbReference type="EC" id="2.7.7.2" evidence="14"/>
<dbReference type="InterPro" id="IPR023468">
    <property type="entry name" value="Riboflavin_kinase"/>
</dbReference>
<keyword evidence="7 14" id="KW-0547">Nucleotide-binding</keyword>
<protein>
    <recommendedName>
        <fullName evidence="14">Riboflavin biosynthesis protein</fullName>
    </recommendedName>
    <domain>
        <recommendedName>
            <fullName evidence="14">Riboflavin kinase</fullName>
            <ecNumber evidence="14">2.7.1.26</ecNumber>
        </recommendedName>
        <alternativeName>
            <fullName evidence="14">Flavokinase</fullName>
        </alternativeName>
    </domain>
    <domain>
        <recommendedName>
            <fullName evidence="14">FMN adenylyltransferase</fullName>
            <ecNumber evidence="14">2.7.7.2</ecNumber>
        </recommendedName>
        <alternativeName>
            <fullName evidence="14">FAD pyrophosphorylase</fullName>
        </alternativeName>
        <alternativeName>
            <fullName evidence="14">FAD synthase</fullName>
        </alternativeName>
    </domain>
</protein>
<dbReference type="NCBIfam" id="TIGR00083">
    <property type="entry name" value="ribF"/>
    <property type="match status" value="1"/>
</dbReference>
<evidence type="ECO:0000256" key="8">
    <source>
        <dbReference type="ARBA" id="ARBA00022777"/>
    </source>
</evidence>
<keyword evidence="9 14" id="KW-0274">FAD</keyword>
<keyword evidence="8 14" id="KW-0418">Kinase</keyword>
<evidence type="ECO:0000256" key="3">
    <source>
        <dbReference type="ARBA" id="ARBA00022630"/>
    </source>
</evidence>
<keyword evidence="17" id="KW-1185">Reference proteome</keyword>
<evidence type="ECO:0000313" key="16">
    <source>
        <dbReference type="EMBL" id="TDG67503.1"/>
    </source>
</evidence>
<evidence type="ECO:0000256" key="13">
    <source>
        <dbReference type="ARBA" id="ARBA00049494"/>
    </source>
</evidence>
<dbReference type="NCBIfam" id="TIGR00125">
    <property type="entry name" value="cyt_tran_rel"/>
    <property type="match status" value="1"/>
</dbReference>
<dbReference type="GO" id="GO:0009231">
    <property type="term" value="P:riboflavin biosynthetic process"/>
    <property type="evidence" value="ECO:0007669"/>
    <property type="project" value="InterPro"/>
</dbReference>
<comment type="pathway">
    <text evidence="1 14">Cofactor biosynthesis; FAD biosynthesis; FAD from FMN: step 1/1.</text>
</comment>
<comment type="similarity">
    <text evidence="14">Belongs to the ribF family.</text>
</comment>
<evidence type="ECO:0000256" key="5">
    <source>
        <dbReference type="ARBA" id="ARBA00022679"/>
    </source>
</evidence>
<dbReference type="Proteomes" id="UP000295681">
    <property type="component" value="Unassembled WGS sequence"/>
</dbReference>
<evidence type="ECO:0000256" key="1">
    <source>
        <dbReference type="ARBA" id="ARBA00004726"/>
    </source>
</evidence>
<dbReference type="UniPathway" id="UPA00277">
    <property type="reaction ID" value="UER00407"/>
</dbReference>
<comment type="caution">
    <text evidence="16">The sequence shown here is derived from an EMBL/GenBank/DDBJ whole genome shotgun (WGS) entry which is preliminary data.</text>
</comment>
<dbReference type="InterPro" id="IPR002606">
    <property type="entry name" value="Riboflavin_kinase_bac"/>
</dbReference>
<evidence type="ECO:0000256" key="2">
    <source>
        <dbReference type="ARBA" id="ARBA00005201"/>
    </source>
</evidence>
<keyword evidence="6 14" id="KW-0548">Nucleotidyltransferase</keyword>
<proteinExistence type="inferred from homology"/>
<dbReference type="Pfam" id="PF01687">
    <property type="entry name" value="Flavokinase"/>
    <property type="match status" value="1"/>
</dbReference>
<evidence type="ECO:0000256" key="10">
    <source>
        <dbReference type="ARBA" id="ARBA00022840"/>
    </source>
</evidence>
<dbReference type="UniPathway" id="UPA00276">
    <property type="reaction ID" value="UER00406"/>
</dbReference>
<dbReference type="PIRSF" id="PIRSF004491">
    <property type="entry name" value="FAD_Synth"/>
    <property type="match status" value="1"/>
</dbReference>
<evidence type="ECO:0000256" key="7">
    <source>
        <dbReference type="ARBA" id="ARBA00022741"/>
    </source>
</evidence>
<dbReference type="InterPro" id="IPR015865">
    <property type="entry name" value="Riboflavin_kinase_bac/euk"/>
</dbReference>
<comment type="catalytic activity">
    <reaction evidence="13 14">
        <text>FMN + ATP + H(+) = FAD + diphosphate</text>
        <dbReference type="Rhea" id="RHEA:17237"/>
        <dbReference type="ChEBI" id="CHEBI:15378"/>
        <dbReference type="ChEBI" id="CHEBI:30616"/>
        <dbReference type="ChEBI" id="CHEBI:33019"/>
        <dbReference type="ChEBI" id="CHEBI:57692"/>
        <dbReference type="ChEBI" id="CHEBI:58210"/>
        <dbReference type="EC" id="2.7.7.2"/>
    </reaction>
</comment>
<comment type="pathway">
    <text evidence="2 14">Cofactor biosynthesis; FMN biosynthesis; FMN from riboflavin (ATP route): step 1/1.</text>
</comment>
<dbReference type="EMBL" id="PUFI01000015">
    <property type="protein sequence ID" value="TDG67503.1"/>
    <property type="molecule type" value="Genomic_DNA"/>
</dbReference>
<accession>A0A4R5N737</accession>
<dbReference type="STRING" id="907931.GCA_000165675_01601"/>
<evidence type="ECO:0000313" key="17">
    <source>
        <dbReference type="Proteomes" id="UP000295681"/>
    </source>
</evidence>
<evidence type="ECO:0000256" key="12">
    <source>
        <dbReference type="ARBA" id="ARBA00047880"/>
    </source>
</evidence>
<organism evidence="16 17">
    <name type="scientific">Leuconostoc fallax</name>
    <dbReference type="NCBI Taxonomy" id="1251"/>
    <lineage>
        <taxon>Bacteria</taxon>
        <taxon>Bacillati</taxon>
        <taxon>Bacillota</taxon>
        <taxon>Bacilli</taxon>
        <taxon>Lactobacillales</taxon>
        <taxon>Lactobacillaceae</taxon>
        <taxon>Leuconostoc</taxon>
    </lineage>
</organism>
<dbReference type="InterPro" id="IPR014729">
    <property type="entry name" value="Rossmann-like_a/b/a_fold"/>
</dbReference>
<dbReference type="EC" id="2.7.1.26" evidence="14"/>
<name>A0A4R5N737_9LACO</name>
<dbReference type="CDD" id="cd02064">
    <property type="entry name" value="FAD_synthetase_N"/>
    <property type="match status" value="1"/>
</dbReference>
<dbReference type="GO" id="GO:0005524">
    <property type="term" value="F:ATP binding"/>
    <property type="evidence" value="ECO:0007669"/>
    <property type="project" value="UniProtKB-UniRule"/>
</dbReference>
<dbReference type="GO" id="GO:0003919">
    <property type="term" value="F:FMN adenylyltransferase activity"/>
    <property type="evidence" value="ECO:0007669"/>
    <property type="project" value="UniProtKB-UniRule"/>
</dbReference>
<dbReference type="SMART" id="SM00904">
    <property type="entry name" value="Flavokinase"/>
    <property type="match status" value="1"/>
</dbReference>
<dbReference type="Gene3D" id="2.40.30.30">
    <property type="entry name" value="Riboflavin kinase-like"/>
    <property type="match status" value="1"/>
</dbReference>
<feature type="domain" description="Riboflavin kinase" evidence="15">
    <location>
        <begin position="187"/>
        <end position="312"/>
    </location>
</feature>
<evidence type="ECO:0000256" key="6">
    <source>
        <dbReference type="ARBA" id="ARBA00022695"/>
    </source>
</evidence>
<dbReference type="InterPro" id="IPR023465">
    <property type="entry name" value="Riboflavin_kinase_dom_sf"/>
</dbReference>
<comment type="catalytic activity">
    <reaction evidence="12 14">
        <text>riboflavin + ATP = FMN + ADP + H(+)</text>
        <dbReference type="Rhea" id="RHEA:14357"/>
        <dbReference type="ChEBI" id="CHEBI:15378"/>
        <dbReference type="ChEBI" id="CHEBI:30616"/>
        <dbReference type="ChEBI" id="CHEBI:57986"/>
        <dbReference type="ChEBI" id="CHEBI:58210"/>
        <dbReference type="ChEBI" id="CHEBI:456216"/>
        <dbReference type="EC" id="2.7.1.26"/>
    </reaction>
</comment>
<keyword evidence="5 14" id="KW-0808">Transferase</keyword>
<dbReference type="Pfam" id="PF06574">
    <property type="entry name" value="FAD_syn"/>
    <property type="match status" value="1"/>
</dbReference>
<evidence type="ECO:0000256" key="4">
    <source>
        <dbReference type="ARBA" id="ARBA00022643"/>
    </source>
</evidence>
<dbReference type="GO" id="GO:0006747">
    <property type="term" value="P:FAD biosynthetic process"/>
    <property type="evidence" value="ECO:0007669"/>
    <property type="project" value="UniProtKB-UniRule"/>
</dbReference>
<reference evidence="16 17" key="1">
    <citation type="journal article" date="2019" name="Appl. Microbiol. Biotechnol.">
        <title>Uncovering carbohydrate metabolism through a genotype-phenotype association study of 56 lactic acid bacteria genomes.</title>
        <authorList>
            <person name="Buron-Moles G."/>
            <person name="Chailyan A."/>
            <person name="Dolejs I."/>
            <person name="Forster J."/>
            <person name="Miks M.H."/>
        </authorList>
    </citation>
    <scope>NUCLEOTIDE SEQUENCE [LARGE SCALE GENOMIC DNA]</scope>
    <source>
        <strain evidence="16 17">ATCC 700006</strain>
    </source>
</reference>
<keyword evidence="3 14" id="KW-0285">Flavoprotein</keyword>
<gene>
    <name evidence="16" type="ORF">C5L23_001302</name>
</gene>
<dbReference type="AlphaFoldDB" id="A0A4R5N737"/>
<evidence type="ECO:0000256" key="14">
    <source>
        <dbReference type="PIRNR" id="PIRNR004491"/>
    </source>
</evidence>
<dbReference type="FunFam" id="3.40.50.620:FF:000021">
    <property type="entry name" value="Riboflavin biosynthesis protein"/>
    <property type="match status" value="1"/>
</dbReference>
<dbReference type="InterPro" id="IPR004821">
    <property type="entry name" value="Cyt_trans-like"/>
</dbReference>
<keyword evidence="10 14" id="KW-0067">ATP-binding</keyword>
<dbReference type="GO" id="GO:0009398">
    <property type="term" value="P:FMN biosynthetic process"/>
    <property type="evidence" value="ECO:0007669"/>
    <property type="project" value="UniProtKB-UniRule"/>
</dbReference>
<dbReference type="SUPFAM" id="SSF82114">
    <property type="entry name" value="Riboflavin kinase-like"/>
    <property type="match status" value="1"/>
</dbReference>
<dbReference type="PANTHER" id="PTHR22749:SF6">
    <property type="entry name" value="RIBOFLAVIN KINASE"/>
    <property type="match status" value="1"/>
</dbReference>
<keyword evidence="4 14" id="KW-0288">FMN</keyword>
<evidence type="ECO:0000259" key="15">
    <source>
        <dbReference type="SMART" id="SM00904"/>
    </source>
</evidence>